<gene>
    <name evidence="3" type="ORF">H5P34_07775</name>
</gene>
<reference evidence="3" key="1">
    <citation type="submission" date="2020-07" db="EMBL/GenBank/DDBJ databases">
        <authorList>
            <person name="Pettersson B.M.F."/>
            <person name="Behra P.R.K."/>
            <person name="Ramesh M."/>
            <person name="Das S."/>
            <person name="Dasgupta S."/>
            <person name="Kirsebom L.A."/>
        </authorList>
    </citation>
    <scope>NUCLEOTIDE SEQUENCE</scope>
    <source>
        <strain evidence="3">DSM 44242</strain>
    </source>
</reference>
<feature type="compositionally biased region" description="Polar residues" evidence="1">
    <location>
        <begin position="413"/>
        <end position="426"/>
    </location>
</feature>
<sequence>MNTESKYPIYLDEPAEVDLLSFDAVAGAVTDALRDETLDPIALGLSGSWGSGKTSVLRLIAKQLRPAEEQPVSTLVIETDPWRYDPAIGAKESLIGEILTELSGQIIDDEDTGSKAKKLVKRLAKRVDWGKALQIAAKSSITMTLPDVESVLGLIKPKPDDDDPEPISDMVQFRAEFNELLQSDGLAHIRNVVILVDDLDRCLPPTVVETLETIRLFLSVPKMSFVIAADETRIAEAIAEHFPQTDPADVDEESPSKLYLHKIVQTSVPVPALSDFDTEAYLVLLQVKSSVSPKDYDALVDAVATARRDGKPLDGVAALSAGQYVKARTTATRLKPIVHEKTKGNPRRIKRFLNDLSIRQNIAAKRGITLDPTAIAKLMILEAYFPEEFRTLAGWLSNNSLRDNIRELERQAGTASESTAGETASTPEVDGEKKGAKVAGATALKGAKAAEAKKTEFTDNFIRWARVLPSLSDKDLASYLVFAASFKSDIVISTGGLPARIKDIATRLLSSSISDNRSIKDEMIVALADEDAKQLVRHIGAVIIDRPDRQTTGIAAILRFARLNSECVDTAAAVLKRVPPKELKPGAVLQVKPGDPQAVIEQMTKLVEANGGSELTGALDVALERN</sequence>
<dbReference type="EMBL" id="JACKVC010000010">
    <property type="protein sequence ID" value="MCV7387946.1"/>
    <property type="molecule type" value="Genomic_DNA"/>
</dbReference>
<name>A0AAW5SYR0_9MYCO</name>
<evidence type="ECO:0000259" key="2">
    <source>
        <dbReference type="Pfam" id="PF07693"/>
    </source>
</evidence>
<dbReference type="Proteomes" id="UP001141659">
    <property type="component" value="Unassembled WGS sequence"/>
</dbReference>
<dbReference type="PANTHER" id="PTHR22674">
    <property type="entry name" value="NTPASE, KAP FAMILY P-LOOP DOMAIN-CONTAINING 1"/>
    <property type="match status" value="1"/>
</dbReference>
<dbReference type="PANTHER" id="PTHR22674:SF6">
    <property type="entry name" value="NTPASE KAP FAMILY P-LOOP DOMAIN-CONTAINING PROTEIN 1"/>
    <property type="match status" value="1"/>
</dbReference>
<organism evidence="3 4">
    <name type="scientific">Mycolicibacterium porcinum</name>
    <dbReference type="NCBI Taxonomy" id="39693"/>
    <lineage>
        <taxon>Bacteria</taxon>
        <taxon>Bacillati</taxon>
        <taxon>Actinomycetota</taxon>
        <taxon>Actinomycetes</taxon>
        <taxon>Mycobacteriales</taxon>
        <taxon>Mycobacteriaceae</taxon>
        <taxon>Mycolicibacterium</taxon>
    </lineage>
</organism>
<dbReference type="AlphaFoldDB" id="A0AAW5SYR0"/>
<accession>A0AAW5SYR0</accession>
<protein>
    <recommendedName>
        <fullName evidence="2">KAP NTPase domain-containing protein</fullName>
    </recommendedName>
</protein>
<evidence type="ECO:0000313" key="3">
    <source>
        <dbReference type="EMBL" id="MCV7387946.1"/>
    </source>
</evidence>
<dbReference type="Pfam" id="PF07693">
    <property type="entry name" value="KAP_NTPase"/>
    <property type="match status" value="1"/>
</dbReference>
<dbReference type="InterPro" id="IPR011646">
    <property type="entry name" value="KAP_P-loop"/>
</dbReference>
<evidence type="ECO:0000256" key="1">
    <source>
        <dbReference type="SAM" id="MobiDB-lite"/>
    </source>
</evidence>
<feature type="domain" description="KAP NTPase" evidence="2">
    <location>
        <begin position="24"/>
        <end position="362"/>
    </location>
</feature>
<reference evidence="3" key="2">
    <citation type="journal article" date="2022" name="BMC Genomics">
        <title>Comparative genome analysis of mycobacteria focusing on tRNA and non-coding RNA.</title>
        <authorList>
            <person name="Behra P.R.K."/>
            <person name="Pettersson B.M.F."/>
            <person name="Ramesh M."/>
            <person name="Das S."/>
            <person name="Dasgupta S."/>
            <person name="Kirsebom L.A."/>
        </authorList>
    </citation>
    <scope>NUCLEOTIDE SEQUENCE</scope>
    <source>
        <strain evidence="3">DSM 44242</strain>
    </source>
</reference>
<proteinExistence type="predicted"/>
<dbReference type="SUPFAM" id="SSF52540">
    <property type="entry name" value="P-loop containing nucleoside triphosphate hydrolases"/>
    <property type="match status" value="1"/>
</dbReference>
<dbReference type="InterPro" id="IPR052754">
    <property type="entry name" value="NTPase_KAP_P-loop"/>
</dbReference>
<feature type="region of interest" description="Disordered" evidence="1">
    <location>
        <begin position="411"/>
        <end position="435"/>
    </location>
</feature>
<dbReference type="RefSeq" id="WP_160117201.1">
    <property type="nucleotide sequence ID" value="NZ_JACKVC010000010.1"/>
</dbReference>
<dbReference type="InterPro" id="IPR027417">
    <property type="entry name" value="P-loop_NTPase"/>
</dbReference>
<evidence type="ECO:0000313" key="4">
    <source>
        <dbReference type="Proteomes" id="UP001141659"/>
    </source>
</evidence>
<comment type="caution">
    <text evidence="3">The sequence shown here is derived from an EMBL/GenBank/DDBJ whole genome shotgun (WGS) entry which is preliminary data.</text>
</comment>
<dbReference type="Gene3D" id="3.40.50.300">
    <property type="entry name" value="P-loop containing nucleotide triphosphate hydrolases"/>
    <property type="match status" value="1"/>
</dbReference>